<protein>
    <recommendedName>
        <fullName evidence="4">Vacuolar protein sorting-associated protein 41 homolog</fullName>
    </recommendedName>
</protein>
<dbReference type="GO" id="GO:0006623">
    <property type="term" value="P:protein targeting to vacuole"/>
    <property type="evidence" value="ECO:0007669"/>
    <property type="project" value="InterPro"/>
</dbReference>
<dbReference type="PANTHER" id="PTHR12616">
    <property type="entry name" value="VACUOLAR PROTEIN SORTING VPS41"/>
    <property type="match status" value="1"/>
</dbReference>
<reference evidence="3" key="1">
    <citation type="journal article" date="2020" name="Nat. Commun.">
        <title>Genome assembly of wild tea tree DASZ reveals pedigree and selection history of tea varieties.</title>
        <authorList>
            <person name="Zhang W."/>
            <person name="Zhang Y."/>
            <person name="Qiu H."/>
            <person name="Guo Y."/>
            <person name="Wan H."/>
            <person name="Zhang X."/>
            <person name="Scossa F."/>
            <person name="Alseekh S."/>
            <person name="Zhang Q."/>
            <person name="Wang P."/>
            <person name="Xu L."/>
            <person name="Schmidt M.H."/>
            <person name="Jia X."/>
            <person name="Li D."/>
            <person name="Zhu A."/>
            <person name="Guo F."/>
            <person name="Chen W."/>
            <person name="Ni D."/>
            <person name="Usadel B."/>
            <person name="Fernie A.R."/>
            <person name="Wen W."/>
        </authorList>
    </citation>
    <scope>NUCLEOTIDE SEQUENCE [LARGE SCALE GENOMIC DNA]</scope>
    <source>
        <strain evidence="3">cv. G240</strain>
    </source>
</reference>
<dbReference type="Proteomes" id="UP000593564">
    <property type="component" value="Unassembled WGS sequence"/>
</dbReference>
<evidence type="ECO:0008006" key="4">
    <source>
        <dbReference type="Google" id="ProtNLM"/>
    </source>
</evidence>
<evidence type="ECO:0000313" key="2">
    <source>
        <dbReference type="EMBL" id="KAF5940168.1"/>
    </source>
</evidence>
<sequence>MHFYVGSSYAGGQWATGDEPLYYIVSPKDVVIAKPRDAKDHISWLLQHGWHEKALAAVEAGQGRSDLLDEVGSSYLDHLIVERKYTEAASLCPKLLRGPTSAWERWVFYFAHLRQLTVLVPYIPTENPRLCDTAYEVALVALTTNPSFHKDLLSTAKSWPPVIYSALPIISAIEPQLNTSSMTDALGEVGMNIFILILITNFGYYYIFSIMNYFTMSGTSKVVCN</sequence>
<organism evidence="2 3">
    <name type="scientific">Camellia sinensis</name>
    <name type="common">Tea plant</name>
    <name type="synonym">Thea sinensis</name>
    <dbReference type="NCBI Taxonomy" id="4442"/>
    <lineage>
        <taxon>Eukaryota</taxon>
        <taxon>Viridiplantae</taxon>
        <taxon>Streptophyta</taxon>
        <taxon>Embryophyta</taxon>
        <taxon>Tracheophyta</taxon>
        <taxon>Spermatophyta</taxon>
        <taxon>Magnoliopsida</taxon>
        <taxon>eudicotyledons</taxon>
        <taxon>Gunneridae</taxon>
        <taxon>Pentapetalae</taxon>
        <taxon>asterids</taxon>
        <taxon>Ericales</taxon>
        <taxon>Theaceae</taxon>
        <taxon>Camellia</taxon>
    </lineage>
</organism>
<evidence type="ECO:0000256" key="1">
    <source>
        <dbReference type="SAM" id="Phobius"/>
    </source>
</evidence>
<dbReference type="AlphaFoldDB" id="A0A7J7GLC3"/>
<keyword evidence="1" id="KW-1133">Transmembrane helix</keyword>
<dbReference type="InterPro" id="IPR045111">
    <property type="entry name" value="Vps41/Vps8"/>
</dbReference>
<name>A0A7J7GLC3_CAMSI</name>
<dbReference type="GO" id="GO:0030897">
    <property type="term" value="C:HOPS complex"/>
    <property type="evidence" value="ECO:0007669"/>
    <property type="project" value="TreeGrafter"/>
</dbReference>
<gene>
    <name evidence="2" type="ORF">HYC85_021335</name>
</gene>
<dbReference type="GO" id="GO:0016236">
    <property type="term" value="P:macroautophagy"/>
    <property type="evidence" value="ECO:0007669"/>
    <property type="project" value="TreeGrafter"/>
</dbReference>
<keyword evidence="1" id="KW-0472">Membrane</keyword>
<dbReference type="EMBL" id="JACBKZ010000010">
    <property type="protein sequence ID" value="KAF5940168.1"/>
    <property type="molecule type" value="Genomic_DNA"/>
</dbReference>
<dbReference type="GO" id="GO:0009267">
    <property type="term" value="P:cellular response to starvation"/>
    <property type="evidence" value="ECO:0007669"/>
    <property type="project" value="TreeGrafter"/>
</dbReference>
<feature type="transmembrane region" description="Helical" evidence="1">
    <location>
        <begin position="189"/>
        <end position="207"/>
    </location>
</feature>
<dbReference type="PANTHER" id="PTHR12616:SF1">
    <property type="entry name" value="VACUOLAR PROTEIN SORTING-ASSOCIATED PROTEIN 41 HOMOLOG"/>
    <property type="match status" value="1"/>
</dbReference>
<keyword evidence="1" id="KW-0812">Transmembrane</keyword>
<dbReference type="Pfam" id="PF23556">
    <property type="entry name" value="TPR_Vps41"/>
    <property type="match status" value="1"/>
</dbReference>
<comment type="caution">
    <text evidence="2">The sequence shown here is derived from an EMBL/GenBank/DDBJ whole genome shotgun (WGS) entry which is preliminary data.</text>
</comment>
<evidence type="ECO:0000313" key="3">
    <source>
        <dbReference type="Proteomes" id="UP000593564"/>
    </source>
</evidence>
<accession>A0A7J7GLC3</accession>
<reference evidence="2 3" key="2">
    <citation type="submission" date="2020-07" db="EMBL/GenBank/DDBJ databases">
        <title>Genome assembly of wild tea tree DASZ reveals pedigree and selection history of tea varieties.</title>
        <authorList>
            <person name="Zhang W."/>
        </authorList>
    </citation>
    <scope>NUCLEOTIDE SEQUENCE [LARGE SCALE GENOMIC DNA]</scope>
    <source>
        <strain evidence="3">cv. G240</strain>
        <tissue evidence="2">Leaf</tissue>
    </source>
</reference>
<keyword evidence="3" id="KW-1185">Reference proteome</keyword>
<proteinExistence type="predicted"/>
<dbReference type="GO" id="GO:0005770">
    <property type="term" value="C:late endosome"/>
    <property type="evidence" value="ECO:0007669"/>
    <property type="project" value="TreeGrafter"/>
</dbReference>
<dbReference type="GO" id="GO:0034058">
    <property type="term" value="P:endosomal vesicle fusion"/>
    <property type="evidence" value="ECO:0007669"/>
    <property type="project" value="TreeGrafter"/>
</dbReference>